<comment type="similarity">
    <text evidence="4">Belongs to the SEC23/SEC24 family. SEC24 subfamily.</text>
</comment>
<evidence type="ECO:0000256" key="1">
    <source>
        <dbReference type="ARBA" id="ARBA00004299"/>
    </source>
</evidence>
<evidence type="ECO:0000313" key="17">
    <source>
        <dbReference type="EMBL" id="KAF8561648.1"/>
    </source>
</evidence>
<dbReference type="PANTHER" id="PTHR13803">
    <property type="entry name" value="SEC24-RELATED PROTEIN"/>
    <property type="match status" value="1"/>
</dbReference>
<comment type="caution">
    <text evidence="17">The sequence shown here is derived from an EMBL/GenBank/DDBJ whole genome shotgun (WGS) entry which is preliminary data.</text>
</comment>
<evidence type="ECO:0000256" key="4">
    <source>
        <dbReference type="ARBA" id="ARBA00008334"/>
    </source>
</evidence>
<feature type="region of interest" description="Disordered" evidence="12">
    <location>
        <begin position="92"/>
        <end position="111"/>
    </location>
</feature>
<dbReference type="InterPro" id="IPR012990">
    <property type="entry name" value="Beta-sandwich_Sec23_24"/>
</dbReference>
<keyword evidence="7" id="KW-0931">ER-Golgi transport</keyword>
<dbReference type="GO" id="GO:0090110">
    <property type="term" value="P:COPII-coated vesicle cargo loading"/>
    <property type="evidence" value="ECO:0007669"/>
    <property type="project" value="TreeGrafter"/>
</dbReference>
<dbReference type="Gene3D" id="1.20.120.730">
    <property type="entry name" value="Sec23/Sec24 helical domain"/>
    <property type="match status" value="1"/>
</dbReference>
<dbReference type="Pfam" id="PF04815">
    <property type="entry name" value="Sec23_helical"/>
    <property type="match status" value="1"/>
</dbReference>
<dbReference type="GO" id="GO:0008270">
    <property type="term" value="F:zinc ion binding"/>
    <property type="evidence" value="ECO:0007669"/>
    <property type="project" value="InterPro"/>
</dbReference>
<evidence type="ECO:0000256" key="7">
    <source>
        <dbReference type="ARBA" id="ARBA00022892"/>
    </source>
</evidence>
<dbReference type="InterPro" id="IPR006896">
    <property type="entry name" value="Sec23/24_trunk_dom"/>
</dbReference>
<keyword evidence="11" id="KW-0968">Cytoplasmic vesicle</keyword>
<dbReference type="InterPro" id="IPR036174">
    <property type="entry name" value="Znf_Sec23_Sec24_sf"/>
</dbReference>
<accession>A0A8T0D4I7</accession>
<dbReference type="GO" id="GO:0006886">
    <property type="term" value="P:intracellular protein transport"/>
    <property type="evidence" value="ECO:0007669"/>
    <property type="project" value="InterPro"/>
</dbReference>
<evidence type="ECO:0000256" key="6">
    <source>
        <dbReference type="ARBA" id="ARBA00022824"/>
    </source>
</evidence>
<dbReference type="GO" id="GO:0000149">
    <property type="term" value="F:SNARE binding"/>
    <property type="evidence" value="ECO:0007669"/>
    <property type="project" value="TreeGrafter"/>
</dbReference>
<dbReference type="SUPFAM" id="SSF81811">
    <property type="entry name" value="Helical domain of Sec23/24"/>
    <property type="match status" value="1"/>
</dbReference>
<evidence type="ECO:0000256" key="10">
    <source>
        <dbReference type="ARBA" id="ARBA00023136"/>
    </source>
</evidence>
<dbReference type="Gene3D" id="3.40.50.410">
    <property type="entry name" value="von Willebrand factor, type A domain"/>
    <property type="match status" value="1"/>
</dbReference>
<evidence type="ECO:0000313" key="18">
    <source>
        <dbReference type="Proteomes" id="UP000699462"/>
    </source>
</evidence>
<gene>
    <name evidence="17" type="ORF">P879_09076</name>
</gene>
<dbReference type="GO" id="GO:0030127">
    <property type="term" value="C:COPII vesicle coat"/>
    <property type="evidence" value="ECO:0007669"/>
    <property type="project" value="InterPro"/>
</dbReference>
<comment type="subcellular location">
    <subcellularLocation>
        <location evidence="1">Cytoplasmic vesicle</location>
        <location evidence="1">COPII-coated vesicle membrane</location>
        <topology evidence="1">Peripheral membrane protein</topology>
        <orientation evidence="1">Cytoplasmic side</orientation>
    </subcellularLocation>
    <subcellularLocation>
        <location evidence="3">Endoplasmic reticulum membrane</location>
        <topology evidence="3">Peripheral membrane protein</topology>
        <orientation evidence="3">Cytoplasmic side</orientation>
    </subcellularLocation>
    <subcellularLocation>
        <location evidence="2">Golgi apparatus membrane</location>
    </subcellularLocation>
</comment>
<keyword evidence="5" id="KW-0813">Transport</keyword>
<evidence type="ECO:0000256" key="12">
    <source>
        <dbReference type="SAM" id="MobiDB-lite"/>
    </source>
</evidence>
<evidence type="ECO:0000259" key="14">
    <source>
        <dbReference type="Pfam" id="PF04811"/>
    </source>
</evidence>
<dbReference type="GO" id="GO:0000139">
    <property type="term" value="C:Golgi membrane"/>
    <property type="evidence" value="ECO:0007669"/>
    <property type="project" value="UniProtKB-SubCell"/>
</dbReference>
<feature type="domain" description="Sec23/Sec24 beta-sandwich" evidence="16">
    <location>
        <begin position="841"/>
        <end position="925"/>
    </location>
</feature>
<dbReference type="Pfam" id="PF04810">
    <property type="entry name" value="zf-Sec23_Sec24"/>
    <property type="match status" value="1"/>
</dbReference>
<feature type="domain" description="Sec23/Sec24 helical" evidence="15">
    <location>
        <begin position="936"/>
        <end position="1041"/>
    </location>
</feature>
<dbReference type="InterPro" id="IPR036180">
    <property type="entry name" value="Gelsolin-like_dom_sf"/>
</dbReference>
<dbReference type="SUPFAM" id="SSF53300">
    <property type="entry name" value="vWA-like"/>
    <property type="match status" value="1"/>
</dbReference>
<dbReference type="Gene3D" id="2.30.30.380">
    <property type="entry name" value="Zn-finger domain of Sec23/24"/>
    <property type="match status" value="1"/>
</dbReference>
<dbReference type="Gene3D" id="2.60.40.1670">
    <property type="entry name" value="beta-sandwich domain of Sec23/24"/>
    <property type="match status" value="1"/>
</dbReference>
<feature type="compositionally biased region" description="Pro residues" evidence="12">
    <location>
        <begin position="331"/>
        <end position="345"/>
    </location>
</feature>
<dbReference type="SUPFAM" id="SSF82754">
    <property type="entry name" value="C-terminal, gelsolin-like domain of Sec23/24"/>
    <property type="match status" value="1"/>
</dbReference>
<evidence type="ECO:0000256" key="5">
    <source>
        <dbReference type="ARBA" id="ARBA00022448"/>
    </source>
</evidence>
<dbReference type="SUPFAM" id="SSF82919">
    <property type="entry name" value="Zn-finger domain of Sec23/24"/>
    <property type="match status" value="1"/>
</dbReference>
<keyword evidence="18" id="KW-1185">Reference proteome</keyword>
<evidence type="ECO:0008006" key="19">
    <source>
        <dbReference type="Google" id="ProtNLM"/>
    </source>
</evidence>
<organism evidence="17 18">
    <name type="scientific">Paragonimus westermani</name>
    <dbReference type="NCBI Taxonomy" id="34504"/>
    <lineage>
        <taxon>Eukaryota</taxon>
        <taxon>Metazoa</taxon>
        <taxon>Spiralia</taxon>
        <taxon>Lophotrochozoa</taxon>
        <taxon>Platyhelminthes</taxon>
        <taxon>Trematoda</taxon>
        <taxon>Digenea</taxon>
        <taxon>Plagiorchiida</taxon>
        <taxon>Troglotremata</taxon>
        <taxon>Troglotrematidae</taxon>
        <taxon>Paragonimus</taxon>
    </lineage>
</organism>
<evidence type="ECO:0000256" key="11">
    <source>
        <dbReference type="ARBA" id="ARBA00023329"/>
    </source>
</evidence>
<feature type="compositionally biased region" description="Polar residues" evidence="12">
    <location>
        <begin position="128"/>
        <end position="191"/>
    </location>
</feature>
<feature type="compositionally biased region" description="Polar residues" evidence="12">
    <location>
        <begin position="380"/>
        <end position="390"/>
    </location>
</feature>
<proteinExistence type="inferred from homology"/>
<feature type="region of interest" description="Disordered" evidence="12">
    <location>
        <begin position="118"/>
        <end position="203"/>
    </location>
</feature>
<dbReference type="GO" id="GO:0005789">
    <property type="term" value="C:endoplasmic reticulum membrane"/>
    <property type="evidence" value="ECO:0007669"/>
    <property type="project" value="UniProtKB-SubCell"/>
</dbReference>
<dbReference type="Gene3D" id="3.40.20.10">
    <property type="entry name" value="Severin"/>
    <property type="match status" value="1"/>
</dbReference>
<feature type="compositionally biased region" description="Low complexity" evidence="12">
    <location>
        <begin position="118"/>
        <end position="127"/>
    </location>
</feature>
<feature type="region of interest" description="Disordered" evidence="12">
    <location>
        <begin position="1"/>
        <end position="48"/>
    </location>
</feature>
<evidence type="ECO:0000256" key="2">
    <source>
        <dbReference type="ARBA" id="ARBA00004394"/>
    </source>
</evidence>
<dbReference type="Pfam" id="PF08033">
    <property type="entry name" value="Sec23_BS"/>
    <property type="match status" value="1"/>
</dbReference>
<dbReference type="EMBL" id="JTDF01021590">
    <property type="protein sequence ID" value="KAF8561648.1"/>
    <property type="molecule type" value="Genomic_DNA"/>
</dbReference>
<dbReference type="InterPro" id="IPR036175">
    <property type="entry name" value="Sec23/24_helical_dom_sf"/>
</dbReference>
<dbReference type="PANTHER" id="PTHR13803:SF39">
    <property type="entry name" value="SECRETORY 24AB, ISOFORM A"/>
    <property type="match status" value="1"/>
</dbReference>
<dbReference type="OrthoDB" id="49016at2759"/>
<evidence type="ECO:0000256" key="3">
    <source>
        <dbReference type="ARBA" id="ARBA00004397"/>
    </source>
</evidence>
<feature type="compositionally biased region" description="Polar residues" evidence="12">
    <location>
        <begin position="291"/>
        <end position="305"/>
    </location>
</feature>
<evidence type="ECO:0000256" key="9">
    <source>
        <dbReference type="ARBA" id="ARBA00023034"/>
    </source>
</evidence>
<dbReference type="AlphaFoldDB" id="A0A8T0D4I7"/>
<dbReference type="InterPro" id="IPR006900">
    <property type="entry name" value="Sec23/24_helical_dom"/>
</dbReference>
<dbReference type="InterPro" id="IPR036465">
    <property type="entry name" value="vWFA_dom_sf"/>
</dbReference>
<dbReference type="InterPro" id="IPR029006">
    <property type="entry name" value="ADF-H/Gelsolin-like_dom_sf"/>
</dbReference>
<dbReference type="InterPro" id="IPR050550">
    <property type="entry name" value="SEC23_SEC24_subfamily"/>
</dbReference>
<sequence>MPCLFSFQQSPEQHVTSSPSINHDYQKPSSISSPTAAGGRLSTSGTVNSYISNRATSANALPRNSNVGPTTNPNVTLISAFPFNHHPNNYDSAMPSISGRPSEPSSLNSAPAFGLQQSVSSQPLSSSIPYANSQPVCSSGQFTDPTSEQTRHVPNSSSYSPVASDGSQQNMLYHPSVSQPSSLQQYQSTPPSKEHQVPVNESSYGVTSTALSNADGIYHATYPPATRDYFPCKSPSPGERPVSNFAPSFAVDRHAGVPTPPIHKHTSTPPCPPAPSDNTSQAGIVPPLQSLPMTTANSAKRNPTPNRVYPVYPPSVSPSSQDTDKRNFSVPPHPTSFPSYQPSPPNASVARDPRSSSTHSQSVVRPDVTQPFPHTRPVGSDQSAIFRSPGSSSTLAEWSRIRAPIGLLQEYQLLPSDSADLPSRPAVSPVSFDMDHQRPVNCDPDIMRCTLNNFPSTAKLLARCRLPLGLVMHPFRDLSSLHTINSTVIVRCRSCRTYINPFVQFLDSGRRWRCPVCFLSNSVPEDFFYDPETQTYGNPARRPEIRSATVEFIAPPEYMLRPPQPATYLFCLDVSRTAVASGYLRFVCERLAASLKRMPGDSRRQIGFITFDSAVHFYKLCGDAMRLMICPDLEEPFLPDYEGLINRIEDCSEALQDFLLRLPDSFASTTNLGNCLGSTLQIGLKLIGGNGGRITAFNTCLPNTGAGSLQMREEQSDRITPDFKKLGPAIDFYKTLALDCAAQQVAVDLFIMNSQYCDIATLSGAARFSGGCVYHYPDFYCPPSACQTGSTDMTAQIGNSFDSVTPSHTLTTDQSSSCSNIPIELERFRRDFDRYLSRKIGFEAVMRIRCTHGLSIQAFHGSFFVRSTDLMSLPNVSPDAGFAVQLGLSENVDKYSSVCCQAAILYTSAKGDRRIRVHTLCLPVVHNASEVFQGADQGTIACLIGKMAVDRAINSGVQNAREAMANAVADVLTAFALATGLTAASSISSYSMACPPCLRLLPLYVCGLLRYPAFRVGSSVRIDDRSAALERLKSAPPDDMLTLIYPRLYAVHQFVSKPVGSSNLTLAQKAATLCLSDYGDAQVEWDQHSGDGESTSSDTNELMYEAEQLPGQLHLSSRNITRTGVYLLDTGECLYLLVGSGEDSAAGSTASSETLRQLLGISSPNELPIQGGPFALPVVDPNPDKKTATNNPSSLPIARRRLMALINLIRRRRPISNALICMRHDAPGTLRTRFLSALIEDRTEFAPSYPEFLQMIQTIMKA</sequence>
<feature type="domain" description="Zinc finger Sec23/Sec24-type" evidence="13">
    <location>
        <begin position="489"/>
        <end position="526"/>
    </location>
</feature>
<evidence type="ECO:0000256" key="8">
    <source>
        <dbReference type="ARBA" id="ARBA00022927"/>
    </source>
</evidence>
<dbReference type="GO" id="GO:0070971">
    <property type="term" value="C:endoplasmic reticulum exit site"/>
    <property type="evidence" value="ECO:0007669"/>
    <property type="project" value="TreeGrafter"/>
</dbReference>
<reference evidence="17 18" key="1">
    <citation type="submission" date="2019-07" db="EMBL/GenBank/DDBJ databases">
        <title>Annotation for the trematode Paragonimus westermani.</title>
        <authorList>
            <person name="Choi Y.-J."/>
        </authorList>
    </citation>
    <scope>NUCLEOTIDE SEQUENCE [LARGE SCALE GENOMIC DNA]</scope>
    <source>
        <strain evidence="17">180907_Pwestermani</strain>
    </source>
</reference>
<keyword evidence="8" id="KW-0653">Protein transport</keyword>
<keyword evidence="6" id="KW-0256">Endoplasmic reticulum</keyword>
<evidence type="ECO:0000259" key="15">
    <source>
        <dbReference type="Pfam" id="PF04815"/>
    </source>
</evidence>
<name>A0A8T0D4I7_9TREM</name>
<dbReference type="Pfam" id="PF04811">
    <property type="entry name" value="Sec23_trunk"/>
    <property type="match status" value="1"/>
</dbReference>
<keyword evidence="10" id="KW-0472">Membrane</keyword>
<dbReference type="Proteomes" id="UP000699462">
    <property type="component" value="Unassembled WGS sequence"/>
</dbReference>
<feature type="domain" description="Sec23/Sec24 trunk" evidence="14">
    <location>
        <begin position="563"/>
        <end position="780"/>
    </location>
</feature>
<protein>
    <recommendedName>
        <fullName evidence="19">Protein transport protein SEC24</fullName>
    </recommendedName>
</protein>
<dbReference type="InterPro" id="IPR006895">
    <property type="entry name" value="Znf_Sec23_Sec24"/>
</dbReference>
<dbReference type="SUPFAM" id="SSF81995">
    <property type="entry name" value="beta-sandwich domain of Sec23/24"/>
    <property type="match status" value="1"/>
</dbReference>
<evidence type="ECO:0000259" key="16">
    <source>
        <dbReference type="Pfam" id="PF08033"/>
    </source>
</evidence>
<evidence type="ECO:0000259" key="13">
    <source>
        <dbReference type="Pfam" id="PF04810"/>
    </source>
</evidence>
<feature type="region of interest" description="Disordered" evidence="12">
    <location>
        <begin position="255"/>
        <end position="390"/>
    </location>
</feature>
<keyword evidence="9" id="KW-0333">Golgi apparatus</keyword>